<keyword evidence="2" id="KW-0233">DNA recombination</keyword>
<dbReference type="Gene3D" id="1.10.150.130">
    <property type="match status" value="1"/>
</dbReference>
<evidence type="ECO:0000313" key="4">
    <source>
        <dbReference type="Proteomes" id="UP000564496"/>
    </source>
</evidence>
<name>A0A7Z0DHW0_9ACTN</name>
<dbReference type="SUPFAM" id="SSF56349">
    <property type="entry name" value="DNA breaking-rejoining enzymes"/>
    <property type="match status" value="1"/>
</dbReference>
<dbReference type="InterPro" id="IPR011010">
    <property type="entry name" value="DNA_brk_join_enz"/>
</dbReference>
<dbReference type="GO" id="GO:0006310">
    <property type="term" value="P:DNA recombination"/>
    <property type="evidence" value="ECO:0007669"/>
    <property type="project" value="UniProtKB-KW"/>
</dbReference>
<organism evidence="3 4">
    <name type="scientific">Nocardioides panzhihuensis</name>
    <dbReference type="NCBI Taxonomy" id="860243"/>
    <lineage>
        <taxon>Bacteria</taxon>
        <taxon>Bacillati</taxon>
        <taxon>Actinomycetota</taxon>
        <taxon>Actinomycetes</taxon>
        <taxon>Propionibacteriales</taxon>
        <taxon>Nocardioidaceae</taxon>
        <taxon>Nocardioides</taxon>
    </lineage>
</organism>
<keyword evidence="1" id="KW-0238">DNA-binding</keyword>
<accession>A0A7Z0DHW0</accession>
<evidence type="ECO:0000256" key="1">
    <source>
        <dbReference type="ARBA" id="ARBA00023125"/>
    </source>
</evidence>
<protein>
    <recommendedName>
        <fullName evidence="5">Tyr recombinase domain-containing protein</fullName>
    </recommendedName>
</protein>
<comment type="caution">
    <text evidence="3">The sequence shown here is derived from an EMBL/GenBank/DDBJ whole genome shotgun (WGS) entry which is preliminary data.</text>
</comment>
<evidence type="ECO:0000313" key="3">
    <source>
        <dbReference type="EMBL" id="NYI75880.1"/>
    </source>
</evidence>
<dbReference type="InterPro" id="IPR013762">
    <property type="entry name" value="Integrase-like_cat_sf"/>
</dbReference>
<dbReference type="GO" id="GO:0015074">
    <property type="term" value="P:DNA integration"/>
    <property type="evidence" value="ECO:0007669"/>
    <property type="project" value="InterPro"/>
</dbReference>
<evidence type="ECO:0000256" key="2">
    <source>
        <dbReference type="ARBA" id="ARBA00023172"/>
    </source>
</evidence>
<dbReference type="RefSeq" id="WP_246321392.1">
    <property type="nucleotide sequence ID" value="NZ_JACBZR010000001.1"/>
</dbReference>
<proteinExistence type="predicted"/>
<gene>
    <name evidence="3" type="ORF">BJ988_000528</name>
</gene>
<dbReference type="GO" id="GO:0003677">
    <property type="term" value="F:DNA binding"/>
    <property type="evidence" value="ECO:0007669"/>
    <property type="project" value="UniProtKB-KW"/>
</dbReference>
<keyword evidence="4" id="KW-1185">Reference proteome</keyword>
<dbReference type="InterPro" id="IPR010998">
    <property type="entry name" value="Integrase_recombinase_N"/>
</dbReference>
<dbReference type="AlphaFoldDB" id="A0A7Z0DHW0"/>
<dbReference type="EMBL" id="JACBZR010000001">
    <property type="protein sequence ID" value="NYI75880.1"/>
    <property type="molecule type" value="Genomic_DNA"/>
</dbReference>
<sequence length="470" mass="53295">MRMPPRKKPTLLAQGKPRTLGGTKRAWRVRLYAPGEGSTSYQVMFRSPTGDGQPWERVLRRASTETEARDIFARAEAALDTATEAPARADVRAARTIRMLGQEYIRDSHERDKHPRTIQGRESRLNAHILPTIGDVAVAKWRVEHSRKVMEKGSQTIFSTRGREDLRGQLAAMRKLAWRLGWLDRSVDPLDGLEIGRATVLQGATSHYVDPRLRPETRQVRAMADAADKLCGTDGTDPLMTRLPLLGTKIRVAGYGGLRLGEQNALRAIDVFFDGGYLHVNGSWTTPRHQPGFRGPVKNHVLHEVPLPGTLLREELLPRVKELLGLPATATLRQVINAQEVERQRRADLAARAPDRSLAWWNYPIPPEEEQWLFVDTATGLPVKPELHNNRWHRVRAWVDQNDPDNAWPRTIVYRNLRHHAATKWFHEELGESWEVVAQYLGDKLTTVLNHYVRAGEDALRDSVSKLADL</sequence>
<dbReference type="Proteomes" id="UP000564496">
    <property type="component" value="Unassembled WGS sequence"/>
</dbReference>
<evidence type="ECO:0008006" key="5">
    <source>
        <dbReference type="Google" id="ProtNLM"/>
    </source>
</evidence>
<dbReference type="Gene3D" id="1.10.443.10">
    <property type="entry name" value="Intergrase catalytic core"/>
    <property type="match status" value="1"/>
</dbReference>
<reference evidence="3 4" key="1">
    <citation type="submission" date="2020-07" db="EMBL/GenBank/DDBJ databases">
        <title>Sequencing the genomes of 1000 actinobacteria strains.</title>
        <authorList>
            <person name="Klenk H.-P."/>
        </authorList>
    </citation>
    <scope>NUCLEOTIDE SEQUENCE [LARGE SCALE GENOMIC DNA]</scope>
    <source>
        <strain evidence="3 4">DSM 26487</strain>
    </source>
</reference>